<dbReference type="GO" id="GO:0008934">
    <property type="term" value="F:inositol monophosphate 1-phosphatase activity"/>
    <property type="evidence" value="ECO:0007669"/>
    <property type="project" value="InterPro"/>
</dbReference>
<feature type="binding site" evidence="6">
    <location>
        <position position="68"/>
    </location>
    <ligand>
        <name>Mg(2+)</name>
        <dbReference type="ChEBI" id="CHEBI:18420"/>
        <label>1</label>
        <note>catalytic</note>
    </ligand>
</feature>
<sequence length="267" mass="29758">MENKSPELEIAIKAALEAGRILEKYFETEILKEFKEDKSIVTLADKESEDVIKKIIWEAFPEHSIMGEETGHTKNNGVHTWQIDPIDGTRNFANGLPLFALSIALEYENNIIVGVVYNPATRSLFYAEKDKGAYLNGKKINVSTDDSSRAILVSGKGRSIEDRKLSRLLMHNLPEQFTGLTVRDLGCCALDLAFLARGGVEVSIELGLHSYDFAAGVLLVQEAGGKITKLDGGVWKFPHNYFIASNGVFHDTLVEEVRKQKEKLNME</sequence>
<keyword evidence="5 6" id="KW-0460">Magnesium</keyword>
<dbReference type="GO" id="GO:0046854">
    <property type="term" value="P:phosphatidylinositol phosphate biosynthetic process"/>
    <property type="evidence" value="ECO:0007669"/>
    <property type="project" value="InterPro"/>
</dbReference>
<dbReference type="GO" id="GO:0006020">
    <property type="term" value="P:inositol metabolic process"/>
    <property type="evidence" value="ECO:0007669"/>
    <property type="project" value="TreeGrafter"/>
</dbReference>
<keyword evidence="3 6" id="KW-0479">Metal-binding</keyword>
<dbReference type="InterPro" id="IPR020550">
    <property type="entry name" value="Inositol_monophosphatase_CS"/>
</dbReference>
<keyword evidence="4 7" id="KW-0378">Hydrolase</keyword>
<dbReference type="Proteomes" id="UP000177602">
    <property type="component" value="Unassembled WGS sequence"/>
</dbReference>
<dbReference type="AlphaFoldDB" id="A0A1F6V1L3"/>
<dbReference type="FunFam" id="3.30.540.10:FF:000003">
    <property type="entry name" value="Inositol-1-monophosphatase"/>
    <property type="match status" value="1"/>
</dbReference>
<evidence type="ECO:0000256" key="6">
    <source>
        <dbReference type="PIRSR" id="PIRSR600760-2"/>
    </source>
</evidence>
<dbReference type="PROSITE" id="PS00629">
    <property type="entry name" value="IMP_1"/>
    <property type="match status" value="1"/>
</dbReference>
<dbReference type="SUPFAM" id="SSF56655">
    <property type="entry name" value="Carbohydrate phosphatase"/>
    <property type="match status" value="1"/>
</dbReference>
<dbReference type="Gene3D" id="3.40.190.80">
    <property type="match status" value="1"/>
</dbReference>
<dbReference type="PRINTS" id="PR00377">
    <property type="entry name" value="IMPHPHTASES"/>
</dbReference>
<evidence type="ECO:0000256" key="5">
    <source>
        <dbReference type="ARBA" id="ARBA00022842"/>
    </source>
</evidence>
<comment type="similarity">
    <text evidence="2 7">Belongs to the inositol monophosphatase superfamily.</text>
</comment>
<name>A0A1F6V1L3_9BACT</name>
<protein>
    <recommendedName>
        <fullName evidence="7">Inositol-1-monophosphatase</fullName>
        <ecNumber evidence="7">3.1.3.25</ecNumber>
    </recommendedName>
</protein>
<feature type="binding site" evidence="6">
    <location>
        <position position="212"/>
    </location>
    <ligand>
        <name>Mg(2+)</name>
        <dbReference type="ChEBI" id="CHEBI:18420"/>
        <label>1</label>
        <note>catalytic</note>
    </ligand>
</feature>
<organism evidence="8 9">
    <name type="scientific">Candidatus Nomurabacteria bacterium RIFCSPHIGHO2_01_FULL_40_12</name>
    <dbReference type="NCBI Taxonomy" id="1801737"/>
    <lineage>
        <taxon>Bacteria</taxon>
        <taxon>Candidatus Nomuraibacteriota</taxon>
    </lineage>
</organism>
<dbReference type="EMBL" id="MFTN01000002">
    <property type="protein sequence ID" value="OGI63512.1"/>
    <property type="molecule type" value="Genomic_DNA"/>
</dbReference>
<evidence type="ECO:0000256" key="1">
    <source>
        <dbReference type="ARBA" id="ARBA00001946"/>
    </source>
</evidence>
<dbReference type="Pfam" id="PF00459">
    <property type="entry name" value="Inositol_P"/>
    <property type="match status" value="1"/>
</dbReference>
<feature type="binding site" evidence="6">
    <location>
        <position position="86"/>
    </location>
    <ligand>
        <name>Mg(2+)</name>
        <dbReference type="ChEBI" id="CHEBI:18420"/>
        <label>1</label>
        <note>catalytic</note>
    </ligand>
</feature>
<dbReference type="EC" id="3.1.3.25" evidence="7"/>
<evidence type="ECO:0000256" key="4">
    <source>
        <dbReference type="ARBA" id="ARBA00022801"/>
    </source>
</evidence>
<dbReference type="GO" id="GO:0007165">
    <property type="term" value="P:signal transduction"/>
    <property type="evidence" value="ECO:0007669"/>
    <property type="project" value="TreeGrafter"/>
</dbReference>
<comment type="cofactor">
    <cofactor evidence="1 6 7">
        <name>Mg(2+)</name>
        <dbReference type="ChEBI" id="CHEBI:18420"/>
    </cofactor>
</comment>
<dbReference type="STRING" id="1801737.A2818_02640"/>
<dbReference type="PROSITE" id="PS00630">
    <property type="entry name" value="IMP_2"/>
    <property type="match status" value="1"/>
</dbReference>
<feature type="binding site" evidence="6">
    <location>
        <position position="84"/>
    </location>
    <ligand>
        <name>Mg(2+)</name>
        <dbReference type="ChEBI" id="CHEBI:18420"/>
        <label>1</label>
        <note>catalytic</note>
    </ligand>
</feature>
<dbReference type="GO" id="GO:0046872">
    <property type="term" value="F:metal ion binding"/>
    <property type="evidence" value="ECO:0007669"/>
    <property type="project" value="UniProtKB-KW"/>
</dbReference>
<dbReference type="CDD" id="cd01639">
    <property type="entry name" value="IMPase"/>
    <property type="match status" value="1"/>
</dbReference>
<dbReference type="Gene3D" id="3.30.540.10">
    <property type="entry name" value="Fructose-1,6-Bisphosphatase, subunit A, domain 1"/>
    <property type="match status" value="1"/>
</dbReference>
<evidence type="ECO:0000313" key="8">
    <source>
        <dbReference type="EMBL" id="OGI63512.1"/>
    </source>
</evidence>
<evidence type="ECO:0000256" key="7">
    <source>
        <dbReference type="RuleBase" id="RU364068"/>
    </source>
</evidence>
<evidence type="ECO:0000256" key="2">
    <source>
        <dbReference type="ARBA" id="ARBA00009759"/>
    </source>
</evidence>
<dbReference type="PANTHER" id="PTHR20854:SF17">
    <property type="entry name" value="PHOSPHATASE IMPL1, CHLOROPLASTIC"/>
    <property type="match status" value="1"/>
</dbReference>
<comment type="catalytic activity">
    <reaction evidence="7">
        <text>a myo-inositol phosphate + H2O = myo-inositol + phosphate</text>
        <dbReference type="Rhea" id="RHEA:24056"/>
        <dbReference type="ChEBI" id="CHEBI:15377"/>
        <dbReference type="ChEBI" id="CHEBI:17268"/>
        <dbReference type="ChEBI" id="CHEBI:43474"/>
        <dbReference type="ChEBI" id="CHEBI:84139"/>
        <dbReference type="EC" id="3.1.3.25"/>
    </reaction>
</comment>
<proteinExistence type="inferred from homology"/>
<feature type="binding site" evidence="6">
    <location>
        <position position="87"/>
    </location>
    <ligand>
        <name>Mg(2+)</name>
        <dbReference type="ChEBI" id="CHEBI:18420"/>
        <label>1</label>
        <note>catalytic</note>
    </ligand>
</feature>
<dbReference type="InterPro" id="IPR020583">
    <property type="entry name" value="Inositol_monoP_metal-BS"/>
</dbReference>
<evidence type="ECO:0000256" key="3">
    <source>
        <dbReference type="ARBA" id="ARBA00022723"/>
    </source>
</evidence>
<dbReference type="InterPro" id="IPR000760">
    <property type="entry name" value="Inositol_monophosphatase-like"/>
</dbReference>
<comment type="caution">
    <text evidence="8">The sequence shown here is derived from an EMBL/GenBank/DDBJ whole genome shotgun (WGS) entry which is preliminary data.</text>
</comment>
<accession>A0A1F6V1L3</accession>
<dbReference type="InterPro" id="IPR033942">
    <property type="entry name" value="IMPase"/>
</dbReference>
<evidence type="ECO:0000313" key="9">
    <source>
        <dbReference type="Proteomes" id="UP000177602"/>
    </source>
</evidence>
<reference evidence="8 9" key="1">
    <citation type="journal article" date="2016" name="Nat. Commun.">
        <title>Thousands of microbial genomes shed light on interconnected biogeochemical processes in an aquifer system.</title>
        <authorList>
            <person name="Anantharaman K."/>
            <person name="Brown C.T."/>
            <person name="Hug L.A."/>
            <person name="Sharon I."/>
            <person name="Castelle C.J."/>
            <person name="Probst A.J."/>
            <person name="Thomas B.C."/>
            <person name="Singh A."/>
            <person name="Wilkins M.J."/>
            <person name="Karaoz U."/>
            <person name="Brodie E.L."/>
            <person name="Williams K.H."/>
            <person name="Hubbard S.S."/>
            <person name="Banfield J.F."/>
        </authorList>
    </citation>
    <scope>NUCLEOTIDE SEQUENCE [LARGE SCALE GENOMIC DNA]</scope>
</reference>
<gene>
    <name evidence="8" type="ORF">A2818_02640</name>
</gene>
<dbReference type="PANTHER" id="PTHR20854">
    <property type="entry name" value="INOSITOL MONOPHOSPHATASE"/>
    <property type="match status" value="1"/>
</dbReference>